<dbReference type="GO" id="GO:0008270">
    <property type="term" value="F:zinc ion binding"/>
    <property type="evidence" value="ECO:0007669"/>
    <property type="project" value="UniProtKB-KW"/>
</dbReference>
<dbReference type="InterPro" id="IPR045104">
    <property type="entry name" value="Alfin"/>
</dbReference>
<reference evidence="5" key="2">
    <citation type="submission" date="2023-05" db="EMBL/GenBank/DDBJ databases">
        <authorList>
            <person name="Schelkunov M.I."/>
        </authorList>
    </citation>
    <scope>NUCLEOTIDE SEQUENCE</scope>
    <source>
        <strain evidence="5">Hsosn_3</strain>
        <tissue evidence="5">Leaf</tissue>
    </source>
</reference>
<feature type="compositionally biased region" description="Low complexity" evidence="2">
    <location>
        <begin position="30"/>
        <end position="43"/>
    </location>
</feature>
<dbReference type="AlphaFoldDB" id="A0AAD8HYH2"/>
<evidence type="ECO:0000256" key="3">
    <source>
        <dbReference type="SAM" id="Phobius"/>
    </source>
</evidence>
<name>A0AAD8HYH2_9APIA</name>
<sequence length="175" mass="19206">MFQVKLKTNVAALAAGFRANSKELQTQANGDGKPATGAKTTGTEQVGGRTVKVNFPEVPTGGEREVMGPKIRSNYQTFVDIPHKLCEQRILRDICAEGMLIYVGFICSGVCLVLYVISLCLYGLPNEKWEVNLPVEEVPPEMPDPTLGINFARDGMQEKDWLSLVADSWLLSVAF</sequence>
<evidence type="ECO:0000259" key="4">
    <source>
        <dbReference type="Pfam" id="PF12165"/>
    </source>
</evidence>
<dbReference type="Proteomes" id="UP001237642">
    <property type="component" value="Unassembled WGS sequence"/>
</dbReference>
<dbReference type="Pfam" id="PF12165">
    <property type="entry name" value="Alfin"/>
    <property type="match status" value="1"/>
</dbReference>
<dbReference type="EMBL" id="JAUIZM010000007">
    <property type="protein sequence ID" value="KAK1375834.1"/>
    <property type="molecule type" value="Genomic_DNA"/>
</dbReference>
<comment type="subcellular location">
    <subcellularLocation>
        <location evidence="1">Nucleus</location>
    </subcellularLocation>
</comment>
<accession>A0AAD8HYH2</accession>
<comment type="similarity">
    <text evidence="1">Belongs to the Alfin family.</text>
</comment>
<gene>
    <name evidence="5" type="ORF">POM88_032027</name>
</gene>
<protein>
    <recommendedName>
        <fullName evidence="1">PHD finger protein ALFIN-LIKE</fullName>
    </recommendedName>
</protein>
<feature type="domain" description="Alfin N-terminal" evidence="4">
    <location>
        <begin position="118"/>
        <end position="175"/>
    </location>
</feature>
<keyword evidence="3" id="KW-0472">Membrane</keyword>
<evidence type="ECO:0000256" key="2">
    <source>
        <dbReference type="SAM" id="MobiDB-lite"/>
    </source>
</evidence>
<evidence type="ECO:0000313" key="6">
    <source>
        <dbReference type="Proteomes" id="UP001237642"/>
    </source>
</evidence>
<keyword evidence="1" id="KW-0156">Chromatin regulator</keyword>
<comment type="domain">
    <text evidence="1">The PHD-type zinc finger mediates the binding to H3K4me3.</text>
</comment>
<keyword evidence="3" id="KW-1133">Transmembrane helix</keyword>
<dbReference type="InterPro" id="IPR021998">
    <property type="entry name" value="Alfin_N"/>
</dbReference>
<dbReference type="PANTHER" id="PTHR12321">
    <property type="entry name" value="CPG BINDING PROTEIN"/>
    <property type="match status" value="1"/>
</dbReference>
<keyword evidence="6" id="KW-1185">Reference proteome</keyword>
<dbReference type="PANTHER" id="PTHR12321:SF60">
    <property type="entry name" value="PHD FINGER PROTEIN ALFIN-LIKE 6"/>
    <property type="match status" value="1"/>
</dbReference>
<keyword evidence="1" id="KW-0804">Transcription</keyword>
<dbReference type="GO" id="GO:0000976">
    <property type="term" value="F:transcription cis-regulatory region binding"/>
    <property type="evidence" value="ECO:0007669"/>
    <property type="project" value="TreeGrafter"/>
</dbReference>
<feature type="region of interest" description="Disordered" evidence="2">
    <location>
        <begin position="24"/>
        <end position="46"/>
    </location>
</feature>
<comment type="function">
    <text evidence="1">Histone-binding component that specifically recognizes H3 tails trimethylated on 'Lys-4' (H3K4me3), which mark transcription start sites of virtually all active genes.</text>
</comment>
<keyword evidence="1" id="KW-0539">Nucleus</keyword>
<reference evidence="5" key="1">
    <citation type="submission" date="2023-02" db="EMBL/GenBank/DDBJ databases">
        <title>Genome of toxic invasive species Heracleum sosnowskyi carries increased number of genes despite the absence of recent whole-genome duplications.</title>
        <authorList>
            <person name="Schelkunov M."/>
            <person name="Shtratnikova V."/>
            <person name="Makarenko M."/>
            <person name="Klepikova A."/>
            <person name="Omelchenko D."/>
            <person name="Novikova G."/>
            <person name="Obukhova E."/>
            <person name="Bogdanov V."/>
            <person name="Penin A."/>
            <person name="Logacheva M."/>
        </authorList>
    </citation>
    <scope>NUCLEOTIDE SEQUENCE</scope>
    <source>
        <strain evidence="5">Hsosn_3</strain>
        <tissue evidence="5">Leaf</tissue>
    </source>
</reference>
<organism evidence="5 6">
    <name type="scientific">Heracleum sosnowskyi</name>
    <dbReference type="NCBI Taxonomy" id="360622"/>
    <lineage>
        <taxon>Eukaryota</taxon>
        <taxon>Viridiplantae</taxon>
        <taxon>Streptophyta</taxon>
        <taxon>Embryophyta</taxon>
        <taxon>Tracheophyta</taxon>
        <taxon>Spermatophyta</taxon>
        <taxon>Magnoliopsida</taxon>
        <taxon>eudicotyledons</taxon>
        <taxon>Gunneridae</taxon>
        <taxon>Pentapetalae</taxon>
        <taxon>asterids</taxon>
        <taxon>campanulids</taxon>
        <taxon>Apiales</taxon>
        <taxon>Apiaceae</taxon>
        <taxon>Apioideae</taxon>
        <taxon>apioid superclade</taxon>
        <taxon>Tordylieae</taxon>
        <taxon>Tordyliinae</taxon>
        <taxon>Heracleum</taxon>
    </lineage>
</organism>
<dbReference type="GO" id="GO:0005634">
    <property type="term" value="C:nucleus"/>
    <property type="evidence" value="ECO:0007669"/>
    <property type="project" value="UniProtKB-SubCell"/>
</dbReference>
<evidence type="ECO:0000256" key="1">
    <source>
        <dbReference type="RuleBase" id="RU369089"/>
    </source>
</evidence>
<keyword evidence="1" id="KW-0479">Metal-binding</keyword>
<dbReference type="GO" id="GO:0003712">
    <property type="term" value="F:transcription coregulator activity"/>
    <property type="evidence" value="ECO:0007669"/>
    <property type="project" value="TreeGrafter"/>
</dbReference>
<keyword evidence="1" id="KW-0862">Zinc</keyword>
<comment type="caution">
    <text evidence="5">The sequence shown here is derived from an EMBL/GenBank/DDBJ whole genome shotgun (WGS) entry which is preliminary data.</text>
</comment>
<keyword evidence="1" id="KW-0863">Zinc-finger</keyword>
<proteinExistence type="inferred from homology"/>
<dbReference type="GO" id="GO:0042393">
    <property type="term" value="F:histone binding"/>
    <property type="evidence" value="ECO:0007669"/>
    <property type="project" value="UniProtKB-UniRule"/>
</dbReference>
<dbReference type="GO" id="GO:0006355">
    <property type="term" value="P:regulation of DNA-templated transcription"/>
    <property type="evidence" value="ECO:0007669"/>
    <property type="project" value="UniProtKB-UniRule"/>
</dbReference>
<evidence type="ECO:0000313" key="5">
    <source>
        <dbReference type="EMBL" id="KAK1375834.1"/>
    </source>
</evidence>
<feature type="transmembrane region" description="Helical" evidence="3">
    <location>
        <begin position="99"/>
        <end position="124"/>
    </location>
</feature>
<dbReference type="GO" id="GO:0006325">
    <property type="term" value="P:chromatin organization"/>
    <property type="evidence" value="ECO:0007669"/>
    <property type="project" value="UniProtKB-UniRule"/>
</dbReference>
<keyword evidence="3" id="KW-0812">Transmembrane</keyword>
<comment type="subunit">
    <text evidence="1">Interacts with H3K4me3 and to a lesser extent with H3K4me2.</text>
</comment>
<keyword evidence="1" id="KW-0805">Transcription regulation</keyword>